<protein>
    <recommendedName>
        <fullName evidence="5">Putative nuclease HARBI1</fullName>
    </recommendedName>
    <alternativeName>
        <fullName evidence="11">Harbinger transposase-derived nuclease</fullName>
    </alternativeName>
</protein>
<comment type="cofactor">
    <cofactor evidence="1">
        <name>a divalent metal cation</name>
        <dbReference type="ChEBI" id="CHEBI:60240"/>
    </cofactor>
</comment>
<evidence type="ECO:0000256" key="9">
    <source>
        <dbReference type="ARBA" id="ARBA00022801"/>
    </source>
</evidence>
<evidence type="ECO:0000313" key="14">
    <source>
        <dbReference type="EMBL" id="CAB3239095.1"/>
    </source>
</evidence>
<evidence type="ECO:0000259" key="13">
    <source>
        <dbReference type="Pfam" id="PF13359"/>
    </source>
</evidence>
<evidence type="ECO:0000256" key="6">
    <source>
        <dbReference type="ARBA" id="ARBA00022490"/>
    </source>
</evidence>
<dbReference type="OrthoDB" id="2401875at2759"/>
<evidence type="ECO:0000256" key="3">
    <source>
        <dbReference type="ARBA" id="ARBA00004496"/>
    </source>
</evidence>
<keyword evidence="8" id="KW-0479">Metal-binding</keyword>
<dbReference type="InterPro" id="IPR027806">
    <property type="entry name" value="HARBI1_dom"/>
</dbReference>
<keyword evidence="9" id="KW-0378">Hydrolase</keyword>
<dbReference type="Pfam" id="PF13359">
    <property type="entry name" value="DDE_Tnp_4"/>
    <property type="match status" value="1"/>
</dbReference>
<dbReference type="PANTHER" id="PTHR22930">
    <property type="match status" value="1"/>
</dbReference>
<dbReference type="PANTHER" id="PTHR22930:SF250">
    <property type="entry name" value="NUCLEASE HARBI1-LIKE PROTEIN"/>
    <property type="match status" value="1"/>
</dbReference>
<evidence type="ECO:0000256" key="4">
    <source>
        <dbReference type="ARBA" id="ARBA00006958"/>
    </source>
</evidence>
<evidence type="ECO:0000256" key="1">
    <source>
        <dbReference type="ARBA" id="ARBA00001968"/>
    </source>
</evidence>
<dbReference type="EMBL" id="CADEBD010000308">
    <property type="protein sequence ID" value="CAB3239095.1"/>
    <property type="molecule type" value="Genomic_DNA"/>
</dbReference>
<comment type="similarity">
    <text evidence="4">Belongs to the HARBI1 family.</text>
</comment>
<sequence>MEFFLRYVSDQGFQSAVANDMGLERSTVSRTFSSVLDKIVSKSEDWIKFPRTIEDMDQAKADWASKFRIPPVIGAIDCTHVHIMKPSEFGDEYVNRKGKTTINIQMTCDANEKITSVDAQWPGSVHDGRILRVSGIQDVVRRYDGDVCLLGDSGYGITPWLLTPFDEPRNARERNYNSTHAQERVFGQMKRRFPILSSQVRIAVKNVPNLVISCAVLHNVAKHLNDPWEVEDGIENGVAEENVPLYNLDRNKVINRRRGQQKRLEISNNLIM</sequence>
<dbReference type="GO" id="GO:0004518">
    <property type="term" value="F:nuclease activity"/>
    <property type="evidence" value="ECO:0007669"/>
    <property type="project" value="UniProtKB-KW"/>
</dbReference>
<evidence type="ECO:0000256" key="2">
    <source>
        <dbReference type="ARBA" id="ARBA00004123"/>
    </source>
</evidence>
<dbReference type="AlphaFoldDB" id="A0A8S1A0U6"/>
<dbReference type="Proteomes" id="UP000494256">
    <property type="component" value="Unassembled WGS sequence"/>
</dbReference>
<dbReference type="GO" id="GO:0046872">
    <property type="term" value="F:metal ion binding"/>
    <property type="evidence" value="ECO:0007669"/>
    <property type="project" value="UniProtKB-KW"/>
</dbReference>
<dbReference type="PRINTS" id="PR02086">
    <property type="entry name" value="PUTNUCHARBI1"/>
</dbReference>
<keyword evidence="7" id="KW-0540">Nuclease</keyword>
<dbReference type="InterPro" id="IPR026103">
    <property type="entry name" value="HARBI1_animal"/>
</dbReference>
<organism evidence="14 15">
    <name type="scientific">Arctia plantaginis</name>
    <name type="common">Wood tiger moth</name>
    <name type="synonym">Phalaena plantaginis</name>
    <dbReference type="NCBI Taxonomy" id="874455"/>
    <lineage>
        <taxon>Eukaryota</taxon>
        <taxon>Metazoa</taxon>
        <taxon>Ecdysozoa</taxon>
        <taxon>Arthropoda</taxon>
        <taxon>Hexapoda</taxon>
        <taxon>Insecta</taxon>
        <taxon>Pterygota</taxon>
        <taxon>Neoptera</taxon>
        <taxon>Endopterygota</taxon>
        <taxon>Lepidoptera</taxon>
        <taxon>Glossata</taxon>
        <taxon>Ditrysia</taxon>
        <taxon>Noctuoidea</taxon>
        <taxon>Erebidae</taxon>
        <taxon>Arctiinae</taxon>
        <taxon>Arctia</taxon>
    </lineage>
</organism>
<evidence type="ECO:0000256" key="12">
    <source>
        <dbReference type="ARBA" id="ARBA00045850"/>
    </source>
</evidence>
<keyword evidence="10" id="KW-0539">Nucleus</keyword>
<keyword evidence="6" id="KW-0963">Cytoplasm</keyword>
<evidence type="ECO:0000256" key="11">
    <source>
        <dbReference type="ARBA" id="ARBA00030126"/>
    </source>
</evidence>
<dbReference type="GO" id="GO:0005737">
    <property type="term" value="C:cytoplasm"/>
    <property type="evidence" value="ECO:0007669"/>
    <property type="project" value="UniProtKB-SubCell"/>
</dbReference>
<dbReference type="GO" id="GO:0005634">
    <property type="term" value="C:nucleus"/>
    <property type="evidence" value="ECO:0007669"/>
    <property type="project" value="UniProtKB-SubCell"/>
</dbReference>
<name>A0A8S1A0U6_ARCPL</name>
<evidence type="ECO:0000256" key="7">
    <source>
        <dbReference type="ARBA" id="ARBA00022722"/>
    </source>
</evidence>
<feature type="domain" description="DDE Tnp4" evidence="13">
    <location>
        <begin position="76"/>
        <end position="219"/>
    </location>
</feature>
<evidence type="ECO:0000256" key="5">
    <source>
        <dbReference type="ARBA" id="ARBA00015519"/>
    </source>
</evidence>
<comment type="function">
    <text evidence="12">Transposase-derived protein that may have nuclease activity. Does not have transposase activity.</text>
</comment>
<evidence type="ECO:0000313" key="15">
    <source>
        <dbReference type="Proteomes" id="UP000494256"/>
    </source>
</evidence>
<gene>
    <name evidence="14" type="ORF">APLA_LOCUS8514</name>
</gene>
<dbReference type="InterPro" id="IPR045249">
    <property type="entry name" value="HARBI1-like"/>
</dbReference>
<dbReference type="GO" id="GO:0016787">
    <property type="term" value="F:hydrolase activity"/>
    <property type="evidence" value="ECO:0007669"/>
    <property type="project" value="UniProtKB-KW"/>
</dbReference>
<evidence type="ECO:0000256" key="8">
    <source>
        <dbReference type="ARBA" id="ARBA00022723"/>
    </source>
</evidence>
<comment type="caution">
    <text evidence="14">The sequence shown here is derived from an EMBL/GenBank/DDBJ whole genome shotgun (WGS) entry which is preliminary data.</text>
</comment>
<proteinExistence type="inferred from homology"/>
<comment type="subcellular location">
    <subcellularLocation>
        <location evidence="3">Cytoplasm</location>
    </subcellularLocation>
    <subcellularLocation>
        <location evidence="2">Nucleus</location>
    </subcellularLocation>
</comment>
<evidence type="ECO:0000256" key="10">
    <source>
        <dbReference type="ARBA" id="ARBA00023242"/>
    </source>
</evidence>
<accession>A0A8S1A0U6</accession>
<reference evidence="14 15" key="1">
    <citation type="submission" date="2020-04" db="EMBL/GenBank/DDBJ databases">
        <authorList>
            <person name="Wallbank WR R."/>
            <person name="Pardo Diaz C."/>
            <person name="Kozak K."/>
            <person name="Martin S."/>
            <person name="Jiggins C."/>
            <person name="Moest M."/>
            <person name="Warren A I."/>
            <person name="Byers J.R.P. K."/>
            <person name="Montejo-Kovacevich G."/>
            <person name="Yen C E."/>
        </authorList>
    </citation>
    <scope>NUCLEOTIDE SEQUENCE [LARGE SCALE GENOMIC DNA]</scope>
</reference>